<feature type="domain" description="DNA replication regulator Sld3 C-terminal" evidence="2">
    <location>
        <begin position="249"/>
        <end position="772"/>
    </location>
</feature>
<dbReference type="PANTHER" id="PTHR28067">
    <property type="entry name" value="DNA REPLICATION REGULATOR SLD3"/>
    <property type="match status" value="1"/>
</dbReference>
<feature type="region of interest" description="Disordered" evidence="1">
    <location>
        <begin position="514"/>
        <end position="575"/>
    </location>
</feature>
<dbReference type="EMBL" id="MU006795">
    <property type="protein sequence ID" value="KAF2637002.1"/>
    <property type="molecule type" value="Genomic_DNA"/>
</dbReference>
<protein>
    <recommendedName>
        <fullName evidence="2">DNA replication regulator Sld3 C-terminal domain-containing protein</fullName>
    </recommendedName>
</protein>
<dbReference type="PANTHER" id="PTHR28067:SF1">
    <property type="entry name" value="DNA REPLICATION REGULATOR SLD3"/>
    <property type="match status" value="1"/>
</dbReference>
<keyword evidence="4" id="KW-1185">Reference proteome</keyword>
<organism evidence="3 4">
    <name type="scientific">Massarina eburnea CBS 473.64</name>
    <dbReference type="NCBI Taxonomy" id="1395130"/>
    <lineage>
        <taxon>Eukaryota</taxon>
        <taxon>Fungi</taxon>
        <taxon>Dikarya</taxon>
        <taxon>Ascomycota</taxon>
        <taxon>Pezizomycotina</taxon>
        <taxon>Dothideomycetes</taxon>
        <taxon>Pleosporomycetidae</taxon>
        <taxon>Pleosporales</taxon>
        <taxon>Massarineae</taxon>
        <taxon>Massarinaceae</taxon>
        <taxon>Massarina</taxon>
    </lineage>
</organism>
<feature type="compositionally biased region" description="Polar residues" evidence="1">
    <location>
        <begin position="799"/>
        <end position="813"/>
    </location>
</feature>
<feature type="compositionally biased region" description="Polar residues" evidence="1">
    <location>
        <begin position="681"/>
        <end position="695"/>
    </location>
</feature>
<dbReference type="Pfam" id="PF08639">
    <property type="entry name" value="Sld3_STD"/>
    <property type="match status" value="1"/>
</dbReference>
<feature type="compositionally biased region" description="Basic and acidic residues" evidence="1">
    <location>
        <begin position="537"/>
        <end position="547"/>
    </location>
</feature>
<evidence type="ECO:0000256" key="1">
    <source>
        <dbReference type="SAM" id="MobiDB-lite"/>
    </source>
</evidence>
<reference evidence="3" key="1">
    <citation type="journal article" date="2020" name="Stud. Mycol.">
        <title>101 Dothideomycetes genomes: a test case for predicting lifestyles and emergence of pathogens.</title>
        <authorList>
            <person name="Haridas S."/>
            <person name="Albert R."/>
            <person name="Binder M."/>
            <person name="Bloem J."/>
            <person name="Labutti K."/>
            <person name="Salamov A."/>
            <person name="Andreopoulos B."/>
            <person name="Baker S."/>
            <person name="Barry K."/>
            <person name="Bills G."/>
            <person name="Bluhm B."/>
            <person name="Cannon C."/>
            <person name="Castanera R."/>
            <person name="Culley D."/>
            <person name="Daum C."/>
            <person name="Ezra D."/>
            <person name="Gonzalez J."/>
            <person name="Henrissat B."/>
            <person name="Kuo A."/>
            <person name="Liang C."/>
            <person name="Lipzen A."/>
            <person name="Lutzoni F."/>
            <person name="Magnuson J."/>
            <person name="Mondo S."/>
            <person name="Nolan M."/>
            <person name="Ohm R."/>
            <person name="Pangilinan J."/>
            <person name="Park H.-J."/>
            <person name="Ramirez L."/>
            <person name="Alfaro M."/>
            <person name="Sun H."/>
            <person name="Tritt A."/>
            <person name="Yoshinaga Y."/>
            <person name="Zwiers L.-H."/>
            <person name="Turgeon B."/>
            <person name="Goodwin S."/>
            <person name="Spatafora J."/>
            <person name="Crous P."/>
            <person name="Grigoriev I."/>
        </authorList>
    </citation>
    <scope>NUCLEOTIDE SEQUENCE</scope>
    <source>
        <strain evidence="3">CBS 473.64</strain>
    </source>
</reference>
<sequence length="900" mass="99534">MLNHAFKPPSEHLGLPTKRESAPKPRLPTKRKRDTICGLGDFNKPFTIKPCAATPYDKPYTFKPVRIIGRAQLPLSLLDSAADDFASNRLFAANIDLLEKHNDAHAKNNEASRVLIARCETKKTLYVVERVEARVYSLCKLAAWLKEKDVAELWDPESLDTYPKFPQMEDPIALGGEWWMLAVVDAQQAEQPMKRVRTSMLRRPVPEPTAVDPQSLPANTDPTAAENASQSAETDMLTMQPPAPLTPQEQLEGLVEQYLNAIYMSRTSLAYFAKGPIARVRSAFTSPEEGAPQTYELVEFIRGMLLSHKAEGRKYGEKLPEVIKNIPPGFMSDDEEDAKKKRKKPKKKVKLSIAGMYPQEADVVKKWWVGEMPHGGSFGEETIDQRIKRRLADLRVREALAQMILMLEIVSLEALSTYKKPPENDGVNDATQAQDESQPKPKKRKKKLDDINLLLDLLLDKLCIWQSVEEAGILDFDAPKQGGSSDRLQSFCIEVIVPFYMNRLPEQARMVNKKLGGPATSSPPKRKAAKPPTTSRKSGDSKEPEPKKSRRSFARTSTDTTGQIGQRRALSLGRSTTDSALLNGIKREGSEARLSAIPLQRSPSQAARRSMSTMRILKGREIDLEATSAAAEAKRLQKKRVEDDLKDAISTLKKPNRGLAAGSYVDDVERRGFGSGKSRKPTTTVRKPQKDVQVSATPHAVRRFAPDMIQRTPMHHYNPFAGHRQTDTPRSGDFCVPSSGIRPASFIVPGTVQRSTAARTFVEPSVADTPSRPIANKTSNSATNAEPSVADTPSRPPSLGNSFVSKSSTNRTLFVTPLKRRAVSPDDSPPRVDATPSKVIASSPPEIMRTTHPRLLFATPLKQGPKSAEKTSELDGGLPSGNMAKEQESEPDIFDALGWN</sequence>
<dbReference type="GO" id="GO:0006270">
    <property type="term" value="P:DNA replication initiation"/>
    <property type="evidence" value="ECO:0007669"/>
    <property type="project" value="InterPro"/>
</dbReference>
<feature type="region of interest" description="Disordered" evidence="1">
    <location>
        <begin position="1"/>
        <end position="34"/>
    </location>
</feature>
<feature type="region of interest" description="Disordered" evidence="1">
    <location>
        <begin position="761"/>
        <end position="841"/>
    </location>
</feature>
<evidence type="ECO:0000313" key="3">
    <source>
        <dbReference type="EMBL" id="KAF2637002.1"/>
    </source>
</evidence>
<dbReference type="Gene3D" id="1.20.58.2130">
    <property type="match status" value="1"/>
</dbReference>
<dbReference type="AlphaFoldDB" id="A0A6A6RP31"/>
<dbReference type="Proteomes" id="UP000799753">
    <property type="component" value="Unassembled WGS sequence"/>
</dbReference>
<proteinExistence type="predicted"/>
<name>A0A6A6RP31_9PLEO</name>
<dbReference type="OrthoDB" id="5395343at2759"/>
<evidence type="ECO:0000259" key="2">
    <source>
        <dbReference type="Pfam" id="PF08639"/>
    </source>
</evidence>
<feature type="region of interest" description="Disordered" evidence="1">
    <location>
        <begin position="326"/>
        <end position="347"/>
    </location>
</feature>
<feature type="region of interest" description="Disordered" evidence="1">
    <location>
        <begin position="670"/>
        <end position="695"/>
    </location>
</feature>
<feature type="non-terminal residue" evidence="3">
    <location>
        <position position="900"/>
    </location>
</feature>
<feature type="compositionally biased region" description="Polar residues" evidence="1">
    <location>
        <begin position="216"/>
        <end position="228"/>
    </location>
</feature>
<feature type="compositionally biased region" description="Polar residues" evidence="1">
    <location>
        <begin position="554"/>
        <end position="564"/>
    </location>
</feature>
<dbReference type="GO" id="GO:0031261">
    <property type="term" value="C:DNA replication preinitiation complex"/>
    <property type="evidence" value="ECO:0007669"/>
    <property type="project" value="TreeGrafter"/>
</dbReference>
<accession>A0A6A6RP31</accession>
<feature type="region of interest" description="Disordered" evidence="1">
    <location>
        <begin position="421"/>
        <end position="446"/>
    </location>
</feature>
<dbReference type="InterPro" id="IPR042511">
    <property type="entry name" value="Sld3"/>
</dbReference>
<feature type="region of interest" description="Disordered" evidence="1">
    <location>
        <begin position="202"/>
        <end position="228"/>
    </location>
</feature>
<feature type="region of interest" description="Disordered" evidence="1">
    <location>
        <begin position="858"/>
        <end position="900"/>
    </location>
</feature>
<gene>
    <name evidence="3" type="ORF">P280DRAFT_472519</name>
</gene>
<dbReference type="InterPro" id="IPR013948">
    <property type="entry name" value="DNA_replication_reg_Sld3_C"/>
</dbReference>
<evidence type="ECO:0000313" key="4">
    <source>
        <dbReference type="Proteomes" id="UP000799753"/>
    </source>
</evidence>
<feature type="compositionally biased region" description="Polar residues" evidence="1">
    <location>
        <begin position="776"/>
        <end position="786"/>
    </location>
</feature>